<dbReference type="PROSITE" id="PS00455">
    <property type="entry name" value="AMP_BINDING"/>
    <property type="match status" value="1"/>
</dbReference>
<dbReference type="KEGG" id="maga:Mag101_00555"/>
<keyword evidence="2" id="KW-0597">Phosphoprotein</keyword>
<dbReference type="AlphaFoldDB" id="A0A1Q2M0Y5"/>
<dbReference type="GO" id="GO:0031177">
    <property type="term" value="F:phosphopantetheine binding"/>
    <property type="evidence" value="ECO:0007669"/>
    <property type="project" value="InterPro"/>
</dbReference>
<evidence type="ECO:0000313" key="5">
    <source>
        <dbReference type="Proteomes" id="UP000188219"/>
    </source>
</evidence>
<name>A0A1Q2M0Y5_9GAMM</name>
<dbReference type="InterPro" id="IPR020845">
    <property type="entry name" value="AMP-binding_CS"/>
</dbReference>
<dbReference type="InterPro" id="IPR000873">
    <property type="entry name" value="AMP-dep_synth/lig_dom"/>
</dbReference>
<dbReference type="Gene3D" id="3.40.50.12780">
    <property type="entry name" value="N-terminal domain of ligase-like"/>
    <property type="match status" value="1"/>
</dbReference>
<sequence length="910" mass="100417">MAPARDEIRVEKREAELTAKNASNSLDTQSSATNSEQVSLIDGGMTVPHRILENSRLSPNKTAIIFDGQEHSYRELVLAAARIGEVLKARGVTPGDRIAVLMQPGYTLVCGLLAIHFSGCTYVPIDPTFPKTRIDMIFEDVAPSVIIFDPNHYSAPGSTFGSTFSNRLLDITQLEEHDGLDPEFSRPTEISLDDESHIFFTSGTTGRPKGAVSTHQNLAHGMFSSIRCFGLKPEMSILSVAGASFSISTFELLAMLACGGHTVIARRHDILDISRLFQLARTVEVWHFVPTLLARIIDHVERAPDRAGLLSNLKCILTGGDNVPPDLLARIRNLLPEVNLYVNYGASETNCMVTYWPVEQPKPNKTKIGFPQQNVQLQVLDSNRRPVPIGEAGELFVASPGVITGYLHREDLNFEKFYRHEGIRYFASGDIVRAHEDGTFEMLGREDFQIQLNGNRIELLEVEAAVKRAKGIKNCVVAAKQLQSEGSSKTLVAYVILEQDQSPGVSEIKSFLSSQLPAYMVPSMYLAVEQIPTNHNGKIDRINLPDPAICTILQSRQREPLAGEIEHRIAAIWHDLLKVDSIHAHTDFFETGGDSIAAVRAVARLADTYRCQLTISDIVENTTVRKMGNRISQQQSNTDRKAATTPLLPDGCIPLRHGDPSLSPLLLINGVVEYLHLAKSIGSNRPIYALFLPEEVDLILKGATSDAVESTSSIDGVSRLYLSLIKKVQPNGPYLLVGKSFGGIIAIEVSRALVKSGETVDLIGLLDTIVPDTFTAHKKLSFRLGEHLRRTADEGPAYLLGKIKQRLVTRKSSSGEDGASSKDSETDNIRIRHKTRKTAILSTRLDSIEMPLTLIKASDRKFLYGERPQKDLGWGKYARKLVIHEVPGEHHSMLNEENAPNVARIIEKII</sequence>
<accession>A0A1Q2M0Y5</accession>
<protein>
    <recommendedName>
        <fullName evidence="3">Polyketide synthase-like phosphopantetheine-binding domain-containing protein</fullName>
    </recommendedName>
</protein>
<feature type="domain" description="Polyketide synthase-like phosphopantetheine-binding" evidence="3">
    <location>
        <begin position="566"/>
        <end position="635"/>
    </location>
</feature>
<dbReference type="Gene3D" id="3.30.300.30">
    <property type="match status" value="1"/>
</dbReference>
<dbReference type="SUPFAM" id="SSF53474">
    <property type="entry name" value="alpha/beta-Hydrolases"/>
    <property type="match status" value="1"/>
</dbReference>
<dbReference type="Gene3D" id="1.10.1200.10">
    <property type="entry name" value="ACP-like"/>
    <property type="match status" value="1"/>
</dbReference>
<dbReference type="InterPro" id="IPR009081">
    <property type="entry name" value="PP-bd_ACP"/>
</dbReference>
<dbReference type="Pfam" id="PF00550">
    <property type="entry name" value="PP-binding"/>
    <property type="match status" value="1"/>
</dbReference>
<gene>
    <name evidence="4" type="ORF">Mag101_00555</name>
</gene>
<dbReference type="GO" id="GO:0005737">
    <property type="term" value="C:cytoplasm"/>
    <property type="evidence" value="ECO:0007669"/>
    <property type="project" value="TreeGrafter"/>
</dbReference>
<dbReference type="Pfam" id="PF13193">
    <property type="entry name" value="AMP-binding_C"/>
    <property type="match status" value="1"/>
</dbReference>
<evidence type="ECO:0000313" key="4">
    <source>
        <dbReference type="EMBL" id="AQQ66306.1"/>
    </source>
</evidence>
<dbReference type="PROSITE" id="PS00012">
    <property type="entry name" value="PHOSPHOPANTETHEINE"/>
    <property type="match status" value="1"/>
</dbReference>
<dbReference type="SUPFAM" id="SSF47336">
    <property type="entry name" value="ACP-like"/>
    <property type="match status" value="1"/>
</dbReference>
<dbReference type="STRING" id="260552.Mag101_00555"/>
<dbReference type="PANTHER" id="PTHR45527">
    <property type="entry name" value="NONRIBOSOMAL PEPTIDE SYNTHETASE"/>
    <property type="match status" value="1"/>
</dbReference>
<dbReference type="GO" id="GO:0044550">
    <property type="term" value="P:secondary metabolite biosynthetic process"/>
    <property type="evidence" value="ECO:0007669"/>
    <property type="project" value="TreeGrafter"/>
</dbReference>
<keyword evidence="1" id="KW-0596">Phosphopantetheine</keyword>
<dbReference type="CDD" id="cd05930">
    <property type="entry name" value="A_NRPS"/>
    <property type="match status" value="1"/>
</dbReference>
<dbReference type="PANTHER" id="PTHR45527:SF1">
    <property type="entry name" value="FATTY ACID SYNTHASE"/>
    <property type="match status" value="1"/>
</dbReference>
<dbReference type="InterPro" id="IPR029058">
    <property type="entry name" value="AB_hydrolase_fold"/>
</dbReference>
<evidence type="ECO:0000256" key="1">
    <source>
        <dbReference type="ARBA" id="ARBA00022450"/>
    </source>
</evidence>
<dbReference type="InterPro" id="IPR025110">
    <property type="entry name" value="AMP-bd_C"/>
</dbReference>
<dbReference type="InterPro" id="IPR045851">
    <property type="entry name" value="AMP-bd_C_sf"/>
</dbReference>
<dbReference type="InterPro" id="IPR001031">
    <property type="entry name" value="Thioesterase"/>
</dbReference>
<dbReference type="Pfam" id="PF00501">
    <property type="entry name" value="AMP-binding"/>
    <property type="match status" value="1"/>
</dbReference>
<organism evidence="4 5">
    <name type="scientific">Microbulbifer agarilyticus</name>
    <dbReference type="NCBI Taxonomy" id="260552"/>
    <lineage>
        <taxon>Bacteria</taxon>
        <taxon>Pseudomonadati</taxon>
        <taxon>Pseudomonadota</taxon>
        <taxon>Gammaproteobacteria</taxon>
        <taxon>Cellvibrionales</taxon>
        <taxon>Microbulbiferaceae</taxon>
        <taxon>Microbulbifer</taxon>
    </lineage>
</organism>
<dbReference type="InterPro" id="IPR042099">
    <property type="entry name" value="ANL_N_sf"/>
</dbReference>
<dbReference type="SUPFAM" id="SSF56801">
    <property type="entry name" value="Acetyl-CoA synthetase-like"/>
    <property type="match status" value="1"/>
</dbReference>
<keyword evidence="5" id="KW-1185">Reference proteome</keyword>
<dbReference type="Proteomes" id="UP000188219">
    <property type="component" value="Chromosome"/>
</dbReference>
<dbReference type="SMART" id="SM00823">
    <property type="entry name" value="PKS_PP"/>
    <property type="match status" value="1"/>
</dbReference>
<dbReference type="InterPro" id="IPR036736">
    <property type="entry name" value="ACP-like_sf"/>
</dbReference>
<dbReference type="InterPro" id="IPR020806">
    <property type="entry name" value="PKS_PP-bd"/>
</dbReference>
<dbReference type="Pfam" id="PF00975">
    <property type="entry name" value="Thioesterase"/>
    <property type="match status" value="1"/>
</dbReference>
<dbReference type="InterPro" id="IPR006162">
    <property type="entry name" value="Ppantetheine_attach_site"/>
</dbReference>
<dbReference type="GO" id="GO:0043041">
    <property type="term" value="P:amino acid activation for nonribosomal peptide biosynthetic process"/>
    <property type="evidence" value="ECO:0007669"/>
    <property type="project" value="TreeGrafter"/>
</dbReference>
<proteinExistence type="predicted"/>
<evidence type="ECO:0000259" key="3">
    <source>
        <dbReference type="SMART" id="SM00823"/>
    </source>
</evidence>
<dbReference type="EMBL" id="CP019650">
    <property type="protein sequence ID" value="AQQ66306.1"/>
    <property type="molecule type" value="Genomic_DNA"/>
</dbReference>
<evidence type="ECO:0000256" key="2">
    <source>
        <dbReference type="ARBA" id="ARBA00022553"/>
    </source>
</evidence>
<dbReference type="Gene3D" id="3.40.50.1820">
    <property type="entry name" value="alpha/beta hydrolase"/>
    <property type="match status" value="1"/>
</dbReference>
<reference evidence="4" key="1">
    <citation type="submission" date="2017-02" db="EMBL/GenBank/DDBJ databases">
        <title>Genome of Microbulbifer agarilyticus GP101.</title>
        <authorList>
            <person name="Jung J."/>
            <person name="Bae S.S."/>
            <person name="Baek K."/>
        </authorList>
    </citation>
    <scope>NUCLEOTIDE SEQUENCE [LARGE SCALE GENOMIC DNA]</scope>
    <source>
        <strain evidence="4">GP101</strain>
    </source>
</reference>